<evidence type="ECO:0000313" key="4">
    <source>
        <dbReference type="WBParaSite" id="ASIM_0000962001-mRNA-1"/>
    </source>
</evidence>
<gene>
    <name evidence="2" type="ORF">ASIM_LOCUS9355</name>
</gene>
<keyword evidence="3" id="KW-1185">Reference proteome</keyword>
<keyword evidence="1" id="KW-1133">Transmembrane helix</keyword>
<name>A0A0M3JPM1_ANISI</name>
<evidence type="ECO:0000313" key="2">
    <source>
        <dbReference type="EMBL" id="VDK38809.1"/>
    </source>
</evidence>
<keyword evidence="1" id="KW-0812">Transmembrane</keyword>
<reference evidence="4" key="1">
    <citation type="submission" date="2017-02" db="UniProtKB">
        <authorList>
            <consortium name="WormBaseParasite"/>
        </authorList>
    </citation>
    <scope>IDENTIFICATION</scope>
</reference>
<accession>A0A0M3JPM1</accession>
<feature type="transmembrane region" description="Helical" evidence="1">
    <location>
        <begin position="32"/>
        <end position="50"/>
    </location>
</feature>
<dbReference type="WBParaSite" id="ASIM_0000962001-mRNA-1">
    <property type="protein sequence ID" value="ASIM_0000962001-mRNA-1"/>
    <property type="gene ID" value="ASIM_0000962001"/>
</dbReference>
<sequence>MQRMLRNIVKNTVYMDIPWTFCMQNGQKTPGILRRVVWITMLLFGMRTIYRVGFDSDLFHMVDWFI</sequence>
<dbReference type="AlphaFoldDB" id="A0A0M3JPM1"/>
<keyword evidence="1" id="KW-0472">Membrane</keyword>
<organism evidence="4">
    <name type="scientific">Anisakis simplex</name>
    <name type="common">Herring worm</name>
    <dbReference type="NCBI Taxonomy" id="6269"/>
    <lineage>
        <taxon>Eukaryota</taxon>
        <taxon>Metazoa</taxon>
        <taxon>Ecdysozoa</taxon>
        <taxon>Nematoda</taxon>
        <taxon>Chromadorea</taxon>
        <taxon>Rhabditida</taxon>
        <taxon>Spirurina</taxon>
        <taxon>Ascaridomorpha</taxon>
        <taxon>Ascaridoidea</taxon>
        <taxon>Anisakidae</taxon>
        <taxon>Anisakis</taxon>
        <taxon>Anisakis simplex complex</taxon>
    </lineage>
</organism>
<proteinExistence type="predicted"/>
<evidence type="ECO:0000313" key="3">
    <source>
        <dbReference type="Proteomes" id="UP000267096"/>
    </source>
</evidence>
<protein>
    <submittedName>
        <fullName evidence="4">Bestrophin homolog</fullName>
    </submittedName>
</protein>
<reference evidence="2 3" key="2">
    <citation type="submission" date="2018-11" db="EMBL/GenBank/DDBJ databases">
        <authorList>
            <consortium name="Pathogen Informatics"/>
        </authorList>
    </citation>
    <scope>NUCLEOTIDE SEQUENCE [LARGE SCALE GENOMIC DNA]</scope>
</reference>
<dbReference type="Proteomes" id="UP000267096">
    <property type="component" value="Unassembled WGS sequence"/>
</dbReference>
<dbReference type="EMBL" id="UYRR01028273">
    <property type="protein sequence ID" value="VDK38809.1"/>
    <property type="molecule type" value="Genomic_DNA"/>
</dbReference>
<evidence type="ECO:0000256" key="1">
    <source>
        <dbReference type="SAM" id="Phobius"/>
    </source>
</evidence>